<dbReference type="EMBL" id="JAAGMN010006404">
    <property type="protein sequence ID" value="NEE16777.1"/>
    <property type="molecule type" value="Genomic_DNA"/>
</dbReference>
<organism evidence="1">
    <name type="scientific">Streptomyces sp. SID7499</name>
    <dbReference type="NCBI Taxonomy" id="2706086"/>
    <lineage>
        <taxon>Bacteria</taxon>
        <taxon>Bacillati</taxon>
        <taxon>Actinomycetota</taxon>
        <taxon>Actinomycetes</taxon>
        <taxon>Kitasatosporales</taxon>
        <taxon>Streptomycetaceae</taxon>
        <taxon>Streptomyces</taxon>
    </lineage>
</organism>
<accession>A0A6G3XGH6</accession>
<evidence type="ECO:0000313" key="1">
    <source>
        <dbReference type="EMBL" id="NEE16777.1"/>
    </source>
</evidence>
<dbReference type="AlphaFoldDB" id="A0A6G3XGH6"/>
<name>A0A6G3XGH6_9ACTN</name>
<proteinExistence type="predicted"/>
<reference evidence="1" key="1">
    <citation type="submission" date="2020-01" db="EMBL/GenBank/DDBJ databases">
        <title>Insect and environment-associated Actinomycetes.</title>
        <authorList>
            <person name="Currrie C."/>
            <person name="Chevrette M."/>
            <person name="Carlson C."/>
            <person name="Stubbendieck R."/>
            <person name="Wendt-Pienkowski E."/>
        </authorList>
    </citation>
    <scope>NUCLEOTIDE SEQUENCE</scope>
    <source>
        <strain evidence="1">SID7499</strain>
    </source>
</reference>
<protein>
    <submittedName>
        <fullName evidence="1">Beta-ketoacyl-[acyl-carrier-protein] synthase family protein</fullName>
    </submittedName>
</protein>
<gene>
    <name evidence="1" type="ORF">G3M58_61225</name>
</gene>
<comment type="caution">
    <text evidence="1">The sequence shown here is derived from an EMBL/GenBank/DDBJ whole genome shotgun (WGS) entry which is preliminary data.</text>
</comment>
<feature type="non-terminal residue" evidence="1">
    <location>
        <position position="66"/>
    </location>
</feature>
<sequence>MSRLESPAFAAAGLPVHAAAQLGAFDTEARLPDLLPAHAAKYNRDILATMAAVRDALEDAGIARGR</sequence>